<dbReference type="Proteomes" id="UP000198983">
    <property type="component" value="Chromosome I"/>
</dbReference>
<keyword evidence="1" id="KW-0805">Transcription regulation</keyword>
<dbReference type="Pfam" id="PF25583">
    <property type="entry name" value="WCX"/>
    <property type="match status" value="1"/>
</dbReference>
<dbReference type="GO" id="GO:0003700">
    <property type="term" value="F:DNA-binding transcription factor activity"/>
    <property type="evidence" value="ECO:0007669"/>
    <property type="project" value="InterPro"/>
</dbReference>
<dbReference type="STRING" id="117157.SAMN04489717_1032"/>
<evidence type="ECO:0000313" key="5">
    <source>
        <dbReference type="Proteomes" id="UP000198983"/>
    </source>
</evidence>
<dbReference type="InterPro" id="IPR001034">
    <property type="entry name" value="DeoR_HTH"/>
</dbReference>
<dbReference type="InterPro" id="IPR028349">
    <property type="entry name" value="PafC-like"/>
</dbReference>
<gene>
    <name evidence="4" type="ORF">SAMN04489717_1032</name>
</gene>
<dbReference type="InterPro" id="IPR057727">
    <property type="entry name" value="WCX_dom"/>
</dbReference>
<reference evidence="4 5" key="1">
    <citation type="submission" date="2016-10" db="EMBL/GenBank/DDBJ databases">
        <authorList>
            <person name="de Groot N.N."/>
        </authorList>
    </citation>
    <scope>NUCLEOTIDE SEQUENCE [LARGE SCALE GENOMIC DNA]</scope>
    <source>
        <strain evidence="4 5">DSM 22024</strain>
    </source>
</reference>
<dbReference type="InterPro" id="IPR036390">
    <property type="entry name" value="WH_DNA-bd_sf"/>
</dbReference>
<dbReference type="OrthoDB" id="9807255at2"/>
<proteinExistence type="predicted"/>
<dbReference type="SUPFAM" id="SSF46785">
    <property type="entry name" value="Winged helix' DNA-binding domain"/>
    <property type="match status" value="1"/>
</dbReference>
<protein>
    <submittedName>
        <fullName evidence="4">Predicted DNA-binding transcriptional regulator YafY, contains an HTH and WYL domains</fullName>
    </submittedName>
</protein>
<keyword evidence="2" id="KW-0804">Transcription</keyword>
<dbReference type="PROSITE" id="PS51000">
    <property type="entry name" value="HTH_DEOR_2"/>
    <property type="match status" value="1"/>
</dbReference>
<keyword evidence="4" id="KW-0238">DNA-binding</keyword>
<dbReference type="PANTHER" id="PTHR34580">
    <property type="match status" value="1"/>
</dbReference>
<evidence type="ECO:0000256" key="1">
    <source>
        <dbReference type="ARBA" id="ARBA00023015"/>
    </source>
</evidence>
<dbReference type="Gene3D" id="1.10.10.10">
    <property type="entry name" value="Winged helix-like DNA-binding domain superfamily/Winged helix DNA-binding domain"/>
    <property type="match status" value="1"/>
</dbReference>
<dbReference type="Pfam" id="PF08279">
    <property type="entry name" value="HTH_11"/>
    <property type="match status" value="1"/>
</dbReference>
<evidence type="ECO:0000313" key="4">
    <source>
        <dbReference type="EMBL" id="SDR92085.1"/>
    </source>
</evidence>
<dbReference type="InterPro" id="IPR036388">
    <property type="entry name" value="WH-like_DNA-bd_sf"/>
</dbReference>
<dbReference type="RefSeq" id="WP_092651009.1">
    <property type="nucleotide sequence ID" value="NZ_LT629732.1"/>
</dbReference>
<sequence length="332" mass="36003">MPPNPSSADRPHPTTRMLALLELLQAHHRLGGAELADRLGVDERTVRRYATRLTEFGVPVEAERGRYGGYRLRPGYKLPPLMLTDDEATAVVLGLVAARAAGPATSTTATATESALAKISRVLPQAVRDRVTAVQKTLGLTRPPRSGEVPPTEVVLTLASAARRRRRVHLVYAGRGGERSERDLDPYGLVVDQGRWYVTGHDHRRDEVRTFRVDRILAATTTDIGFDPPAGFDPVARVSESLARVPWAHEVEVVLDAPLADVRRRIPATLATLAEVDGGVLLTMRAERLAGAALMLAGLGWPFEVRRPAELRAEVRALGAALQGYADRGAGP</sequence>
<dbReference type="InterPro" id="IPR051534">
    <property type="entry name" value="CBASS_pafABC_assoc_protein"/>
</dbReference>
<dbReference type="PANTHER" id="PTHR34580:SF3">
    <property type="entry name" value="PROTEIN PAFB"/>
    <property type="match status" value="1"/>
</dbReference>
<name>A0A1H1N066_9ACTN</name>
<evidence type="ECO:0000259" key="3">
    <source>
        <dbReference type="PROSITE" id="PS51000"/>
    </source>
</evidence>
<feature type="domain" description="HTH deoR-type" evidence="3">
    <location>
        <begin position="13"/>
        <end position="72"/>
    </location>
</feature>
<dbReference type="PIRSF" id="PIRSF016838">
    <property type="entry name" value="PafC"/>
    <property type="match status" value="1"/>
</dbReference>
<dbReference type="InterPro" id="IPR013196">
    <property type="entry name" value="HTH_11"/>
</dbReference>
<dbReference type="Pfam" id="PF13280">
    <property type="entry name" value="WYL"/>
    <property type="match status" value="1"/>
</dbReference>
<dbReference type="AlphaFoldDB" id="A0A1H1N066"/>
<dbReference type="EMBL" id="LT629732">
    <property type="protein sequence ID" value="SDR92085.1"/>
    <property type="molecule type" value="Genomic_DNA"/>
</dbReference>
<dbReference type="InterPro" id="IPR026881">
    <property type="entry name" value="WYL_dom"/>
</dbReference>
<dbReference type="PROSITE" id="PS52050">
    <property type="entry name" value="WYL"/>
    <property type="match status" value="1"/>
</dbReference>
<dbReference type="GO" id="GO:0003677">
    <property type="term" value="F:DNA binding"/>
    <property type="evidence" value="ECO:0007669"/>
    <property type="project" value="UniProtKB-KW"/>
</dbReference>
<organism evidence="4 5">
    <name type="scientific">Actinopolymorpha singaporensis</name>
    <dbReference type="NCBI Taxonomy" id="117157"/>
    <lineage>
        <taxon>Bacteria</taxon>
        <taxon>Bacillati</taxon>
        <taxon>Actinomycetota</taxon>
        <taxon>Actinomycetes</taxon>
        <taxon>Propionibacteriales</taxon>
        <taxon>Actinopolymorphaceae</taxon>
        <taxon>Actinopolymorpha</taxon>
    </lineage>
</organism>
<accession>A0A1H1N066</accession>
<evidence type="ECO:0000256" key="2">
    <source>
        <dbReference type="ARBA" id="ARBA00023163"/>
    </source>
</evidence>
<keyword evidence="5" id="KW-1185">Reference proteome</keyword>